<reference evidence="2" key="1">
    <citation type="submission" date="2007-12" db="EMBL/GenBank/DDBJ databases">
        <title>Annotation of Entamoeba dispar SAW760.</title>
        <authorList>
            <person name="Lorenzi H."/>
            <person name="Inman J."/>
            <person name="Schobel S."/>
            <person name="Amedeo P."/>
            <person name="Caler E."/>
        </authorList>
    </citation>
    <scope>NUCLEOTIDE SEQUENCE [LARGE SCALE GENOMIC DNA]</scope>
    <source>
        <strain evidence="2">ATCC PRA-260 / SAW760</strain>
    </source>
</reference>
<dbReference type="OrthoDB" id="28258at2759"/>
<sequence length="169" mass="19780">MQSRYKIQPLPTFVIEITLDELFSDRITKTIEYNSCYIDITIPNPKNYTEGFSICFASNVLFIIMELKDDIFKLKGNELHGSCTSDQSIVINGKKIEFDFNKETGIYQSVFSNIKIFLHLKDALKNSIEETKEVPKKEMSTIDSLKKFHKLLCQKEYYLNELEQSLYNY</sequence>
<protein>
    <submittedName>
        <fullName evidence="1">Uncharacterized protein</fullName>
    </submittedName>
</protein>
<dbReference type="OMA" id="NELHGSC"/>
<keyword evidence="2" id="KW-1185">Reference proteome</keyword>
<dbReference type="KEGG" id="edi:EDI_207050"/>
<gene>
    <name evidence="1" type="ORF">EDI_207050</name>
</gene>
<dbReference type="RefSeq" id="XP_001738919.1">
    <property type="nucleotide sequence ID" value="XM_001738867.1"/>
</dbReference>
<dbReference type="AlphaFoldDB" id="B0EL69"/>
<dbReference type="eggNOG" id="ENOG502RBQM">
    <property type="taxonomic scope" value="Eukaryota"/>
</dbReference>
<proteinExistence type="predicted"/>
<name>B0EL69_ENTDS</name>
<dbReference type="Proteomes" id="UP000008076">
    <property type="component" value="Unassembled WGS sequence"/>
</dbReference>
<dbReference type="EMBL" id="DS549802">
    <property type="protein sequence ID" value="EDR24757.1"/>
    <property type="molecule type" value="Genomic_DNA"/>
</dbReference>
<accession>B0EL69</accession>
<evidence type="ECO:0000313" key="1">
    <source>
        <dbReference type="EMBL" id="EDR24757.1"/>
    </source>
</evidence>
<organism evidence="2">
    <name type="scientific">Entamoeba dispar (strain ATCC PRA-260 / SAW760)</name>
    <dbReference type="NCBI Taxonomy" id="370354"/>
    <lineage>
        <taxon>Eukaryota</taxon>
        <taxon>Amoebozoa</taxon>
        <taxon>Evosea</taxon>
        <taxon>Archamoebae</taxon>
        <taxon>Mastigamoebida</taxon>
        <taxon>Entamoebidae</taxon>
        <taxon>Entamoeba</taxon>
    </lineage>
</organism>
<dbReference type="GeneID" id="5884028"/>
<dbReference type="VEuPathDB" id="AmoebaDB:EDI_207050"/>
<evidence type="ECO:0000313" key="2">
    <source>
        <dbReference type="Proteomes" id="UP000008076"/>
    </source>
</evidence>